<feature type="compositionally biased region" description="Polar residues" evidence="6">
    <location>
        <begin position="48"/>
        <end position="75"/>
    </location>
</feature>
<dbReference type="NCBIfam" id="NF011071">
    <property type="entry name" value="PRK14501.1"/>
    <property type="match status" value="1"/>
</dbReference>
<evidence type="ECO:0000256" key="6">
    <source>
        <dbReference type="SAM" id="MobiDB-lite"/>
    </source>
</evidence>
<evidence type="ECO:0000256" key="5">
    <source>
        <dbReference type="ARBA" id="ARBA00048039"/>
    </source>
</evidence>
<keyword evidence="4" id="KW-0808">Transferase</keyword>
<dbReference type="AlphaFoldDB" id="A0A5J4YYW4"/>
<keyword evidence="3" id="KW-0328">Glycosyltransferase</keyword>
<comment type="similarity">
    <text evidence="1">In the N-terminal section; belongs to the glycosyltransferase 20 family.</text>
</comment>
<dbReference type="InterPro" id="IPR023214">
    <property type="entry name" value="HAD_sf"/>
</dbReference>
<dbReference type="CDD" id="cd03788">
    <property type="entry name" value="GT20_TPS"/>
    <property type="match status" value="1"/>
</dbReference>
<dbReference type="InterPro" id="IPR036412">
    <property type="entry name" value="HAD-like_sf"/>
</dbReference>
<evidence type="ECO:0000313" key="8">
    <source>
        <dbReference type="Proteomes" id="UP000324585"/>
    </source>
</evidence>
<dbReference type="FunFam" id="3.40.50.2000:FF:000010">
    <property type="entry name" value="Alpha,alpha-trehalose-phosphate synthase"/>
    <property type="match status" value="1"/>
</dbReference>
<reference evidence="8" key="1">
    <citation type="journal article" date="2019" name="Nat. Commun.">
        <title>Expansion of phycobilisome linker gene families in mesophilic red algae.</title>
        <authorList>
            <person name="Lee J."/>
            <person name="Kim D."/>
            <person name="Bhattacharya D."/>
            <person name="Yoon H.S."/>
        </authorList>
    </citation>
    <scope>NUCLEOTIDE SEQUENCE [LARGE SCALE GENOMIC DNA]</scope>
    <source>
        <strain evidence="8">CCMP 1328</strain>
    </source>
</reference>
<keyword evidence="8" id="KW-1185">Reference proteome</keyword>
<dbReference type="SUPFAM" id="SSF56784">
    <property type="entry name" value="HAD-like"/>
    <property type="match status" value="1"/>
</dbReference>
<sequence>MSTSNDMDAQMRLQQLGPSHEVEATGLSRKAEPDPETGSDDADEVERSASSKSMSLFGSSYQHSLSRDSSVMRQSQQHKNRSSVAGDTTAGPYAQAPLAGRSATARGAGGGAGDDQKTSAAGPISRTKNEIRAELQSLRLILNDLENPDARMDDYSVFKNGGGSGTAVAQSFARDGLGQSASAPVVSGPSPIENLVDLRGERLARSIPHSHGMIRVHSDLNGEQLGPQNHLDQQQDTLLGVPPQQRASVESKRDRDQHSQRQPSTTTSQQPQTAGKSAGLGTKLIVVSNRLPVTIQRDPNTGEFEFKMSSGGLVSALAGVKHELPFVWVGWTGAEMAPDMQSTLYSRLEVEYDCIPVFLTAEIADRYYNGFCNDVLWPLFHYITHPPANSEGEQKFDSKFWKAYRIANRCFASEIQRIYRRGDLVWVQDYHLMLLPQMLRKAIPDIQVGFFLHTPFPSSDVFRILPDHKEILRGVLDSDLIGFHTYDYASHFVSGCSRLLGLEGSHRGVKSAHHFANVGIFPIGIDPSSFIQALDSQAVKDRIQEVRKAYTGKRIILGVDRMDYIKGIPHKIKAFERLLARYPKYRASKVTLIQIGVPSRTEVEEYQKLVSITNELVGGINGKYGSVDYSPIVFINQSVKFDLLCALYYVADACVVTSIRDGMNLVSYEYVMCQLQNHGVLILSEFAGSARSLSGAMRVNPWNTDELCSAFNDALSLDKKERHIRHWKLYHYVTTHTAAFWAKSFVKEMISSCRDTLMNKSAGQSECKRLDVQADLVDIGWVKQTKKNDWSDSSEGEKAMQPDGGSEGLEFYRLMIFNHEGTLGKAQTISDLAKPTEDFRDVLAALCADSRNIIYIISGRSADVLESWFGHLNVGLIAENGSVYRDLNRESWTPIVRSDVLLWFEDVLPVLQYFTERTPGSVLDQKQYSISWFFQNADPQFGSWQAFELKETLAEMCSSRDVELIIDEEKTLTLKPIEAKKTGAVKRVIAELQSREMELGFVFAMSGGASKADIELFNYLKDVYADHGQVQSQNYQHFPHDLSWPYVEQPSSKPPTHVLTCRVGKTELPADRFVPSYRAALDAMRELSQLTGSQPRRRLGAYRSSAANR</sequence>
<evidence type="ECO:0000256" key="4">
    <source>
        <dbReference type="ARBA" id="ARBA00022679"/>
    </source>
</evidence>
<dbReference type="PANTHER" id="PTHR10788:SF106">
    <property type="entry name" value="BCDNA.GH08860"/>
    <property type="match status" value="1"/>
</dbReference>
<dbReference type="PANTHER" id="PTHR10788">
    <property type="entry name" value="TREHALOSE-6-PHOSPHATE SYNTHASE"/>
    <property type="match status" value="1"/>
</dbReference>
<feature type="compositionally biased region" description="Polar residues" evidence="6">
    <location>
        <begin position="1"/>
        <end position="17"/>
    </location>
</feature>
<dbReference type="Gene3D" id="3.40.50.2000">
    <property type="entry name" value="Glycogen Phosphorylase B"/>
    <property type="match status" value="2"/>
</dbReference>
<dbReference type="GO" id="GO:0005992">
    <property type="term" value="P:trehalose biosynthetic process"/>
    <property type="evidence" value="ECO:0007669"/>
    <property type="project" value="InterPro"/>
</dbReference>
<dbReference type="Pfam" id="PF00982">
    <property type="entry name" value="Glyco_transf_20"/>
    <property type="match status" value="1"/>
</dbReference>
<comment type="caution">
    <text evidence="7">The sequence shown here is derived from an EMBL/GenBank/DDBJ whole genome shotgun (WGS) entry which is preliminary data.</text>
</comment>
<dbReference type="SUPFAM" id="SSF53756">
    <property type="entry name" value="UDP-Glycosyltransferase/glycogen phosphorylase"/>
    <property type="match status" value="1"/>
</dbReference>
<evidence type="ECO:0000256" key="3">
    <source>
        <dbReference type="ARBA" id="ARBA00022676"/>
    </source>
</evidence>
<dbReference type="Proteomes" id="UP000324585">
    <property type="component" value="Unassembled WGS sequence"/>
</dbReference>
<dbReference type="EMBL" id="VRMN01000003">
    <property type="protein sequence ID" value="KAA8495657.1"/>
    <property type="molecule type" value="Genomic_DNA"/>
</dbReference>
<dbReference type="InterPro" id="IPR003337">
    <property type="entry name" value="Trehalose_PPase"/>
</dbReference>
<feature type="compositionally biased region" description="Basic and acidic residues" evidence="6">
    <location>
        <begin position="249"/>
        <end position="259"/>
    </location>
</feature>
<name>A0A5J4YYW4_PORPP</name>
<dbReference type="OrthoDB" id="755951at2759"/>
<feature type="region of interest" description="Disordered" evidence="6">
    <location>
        <begin position="243"/>
        <end position="279"/>
    </location>
</feature>
<comment type="catalytic activity">
    <reaction evidence="5">
        <text>D-glucose 6-phosphate + UDP-alpha-D-glucose = alpha,alpha-trehalose 6-phosphate + UDP + H(+)</text>
        <dbReference type="Rhea" id="RHEA:18889"/>
        <dbReference type="ChEBI" id="CHEBI:15378"/>
        <dbReference type="ChEBI" id="CHEBI:58223"/>
        <dbReference type="ChEBI" id="CHEBI:58429"/>
        <dbReference type="ChEBI" id="CHEBI:58885"/>
        <dbReference type="ChEBI" id="CHEBI:61548"/>
        <dbReference type="EC" id="2.4.1.15"/>
    </reaction>
</comment>
<dbReference type="GO" id="GO:0003825">
    <property type="term" value="F:alpha,alpha-trehalose-phosphate synthase (UDP-forming) activity"/>
    <property type="evidence" value="ECO:0007669"/>
    <property type="project" value="UniProtKB-EC"/>
</dbReference>
<dbReference type="InterPro" id="IPR001830">
    <property type="entry name" value="Glyco_trans_20"/>
</dbReference>
<dbReference type="EC" id="2.4.1.15" evidence="2"/>
<accession>A0A5J4YYW4</accession>
<gene>
    <name evidence="7" type="ORF">FVE85_1812</name>
</gene>
<dbReference type="Pfam" id="PF02358">
    <property type="entry name" value="Trehalose_PPase"/>
    <property type="match status" value="1"/>
</dbReference>
<dbReference type="NCBIfam" id="TIGR02400">
    <property type="entry name" value="trehalose_OtsA"/>
    <property type="match status" value="1"/>
</dbReference>
<dbReference type="OMA" id="QTEAHYY"/>
<dbReference type="InterPro" id="IPR012766">
    <property type="entry name" value="Trehalose_OtsA"/>
</dbReference>
<evidence type="ECO:0000256" key="2">
    <source>
        <dbReference type="ARBA" id="ARBA00012538"/>
    </source>
</evidence>
<evidence type="ECO:0000313" key="7">
    <source>
        <dbReference type="EMBL" id="KAA8495657.1"/>
    </source>
</evidence>
<evidence type="ECO:0000256" key="1">
    <source>
        <dbReference type="ARBA" id="ARBA00005409"/>
    </source>
</evidence>
<dbReference type="Gene3D" id="3.40.50.1000">
    <property type="entry name" value="HAD superfamily/HAD-like"/>
    <property type="match status" value="1"/>
</dbReference>
<organism evidence="7 8">
    <name type="scientific">Porphyridium purpureum</name>
    <name type="common">Red alga</name>
    <name type="synonym">Porphyridium cruentum</name>
    <dbReference type="NCBI Taxonomy" id="35688"/>
    <lineage>
        <taxon>Eukaryota</taxon>
        <taxon>Rhodophyta</taxon>
        <taxon>Bangiophyceae</taxon>
        <taxon>Porphyridiales</taxon>
        <taxon>Porphyridiaceae</taxon>
        <taxon>Porphyridium</taxon>
    </lineage>
</organism>
<protein>
    <recommendedName>
        <fullName evidence="2">alpha,alpha-trehalose-phosphate synthase (UDP-forming)</fullName>
        <ecNumber evidence="2">2.4.1.15</ecNumber>
    </recommendedName>
</protein>
<feature type="compositionally biased region" description="Low complexity" evidence="6">
    <location>
        <begin position="262"/>
        <end position="273"/>
    </location>
</feature>
<feature type="compositionally biased region" description="Acidic residues" evidence="6">
    <location>
        <begin position="34"/>
        <end position="44"/>
    </location>
</feature>
<proteinExistence type="inferred from homology"/>
<feature type="region of interest" description="Disordered" evidence="6">
    <location>
        <begin position="1"/>
        <end position="128"/>
    </location>
</feature>
<dbReference type="GO" id="GO:0004805">
    <property type="term" value="F:trehalose-phosphatase activity"/>
    <property type="evidence" value="ECO:0007669"/>
    <property type="project" value="TreeGrafter"/>
</dbReference>
<dbReference type="GO" id="GO:0005829">
    <property type="term" value="C:cytosol"/>
    <property type="evidence" value="ECO:0007669"/>
    <property type="project" value="TreeGrafter"/>
</dbReference>